<dbReference type="CDD" id="cd00038">
    <property type="entry name" value="CAP_ED"/>
    <property type="match status" value="1"/>
</dbReference>
<dbReference type="AlphaFoldDB" id="Q4C6C5"/>
<dbReference type="OrthoDB" id="9762778at2"/>
<evidence type="ECO:0000313" key="2">
    <source>
        <dbReference type="EMBL" id="EAM51711.1"/>
    </source>
</evidence>
<dbReference type="Gene3D" id="2.60.120.10">
    <property type="entry name" value="Jelly Rolls"/>
    <property type="match status" value="1"/>
</dbReference>
<gene>
    <name evidence="2" type="ORF">CwatDRAFT_4869</name>
</gene>
<dbReference type="SUPFAM" id="SSF51206">
    <property type="entry name" value="cAMP-binding domain-like"/>
    <property type="match status" value="1"/>
</dbReference>
<dbReference type="InterPro" id="IPR014710">
    <property type="entry name" value="RmlC-like_jellyroll"/>
</dbReference>
<sequence length="127" mass="14223">MTSAIPQIEQFLSQHPIFGELPPIAITDLAQELRPFRYPMGEVIFRKDEQLSYIVIIYQGQARTLGFNPCNQEFTPLEMVGVGEVLGWVNLARGQGCETAIASTDIIGLVLDEQDFNEYLEKYPSAA</sequence>
<dbReference type="Pfam" id="PF00027">
    <property type="entry name" value="cNMP_binding"/>
    <property type="match status" value="1"/>
</dbReference>
<reference evidence="2" key="3">
    <citation type="submission" date="2016-12" db="EMBL/GenBank/DDBJ databases">
        <title>Annotation of the draft genome assembly of Crocosphaera watsonii WH 8501.</title>
        <authorList>
            <consortium name="US DOE Joint Genome Institute (JGI-ORNL)"/>
            <person name="Larimer F."/>
            <person name="Land M."/>
        </authorList>
    </citation>
    <scope>NUCLEOTIDE SEQUENCE</scope>
    <source>
        <strain evidence="2">WH 8501</strain>
    </source>
</reference>
<reference evidence="2" key="2">
    <citation type="submission" date="2005-06" db="EMBL/GenBank/DDBJ databases">
        <title>Sequencing of the draft genome and assembly of Crocosphaera watsonii WH 8501.</title>
        <authorList>
            <consortium name="US DOE Joint Genome Institute (JGI-PGF)"/>
            <person name="Copeland A."/>
            <person name="Lucas S."/>
            <person name="Lapidus A."/>
            <person name="Barry K."/>
            <person name="Detter C."/>
            <person name="Glavina T."/>
            <person name="Hammon N."/>
            <person name="Israni S."/>
            <person name="Pitluck S."/>
            <person name="Richardson P."/>
        </authorList>
    </citation>
    <scope>NUCLEOTIDE SEQUENCE [LARGE SCALE GENOMIC DNA]</scope>
    <source>
        <strain evidence="2">WH 8501</strain>
    </source>
</reference>
<dbReference type="Proteomes" id="UP000003922">
    <property type="component" value="Unassembled WGS sequence"/>
</dbReference>
<feature type="domain" description="Cyclic nucleotide-binding" evidence="1">
    <location>
        <begin position="17"/>
        <end position="120"/>
    </location>
</feature>
<dbReference type="EMBL" id="AADV02000004">
    <property type="protein sequence ID" value="EAM51711.1"/>
    <property type="molecule type" value="Genomic_DNA"/>
</dbReference>
<organism evidence="2 3">
    <name type="scientific">Crocosphaera watsonii WH 8501</name>
    <dbReference type="NCBI Taxonomy" id="165597"/>
    <lineage>
        <taxon>Bacteria</taxon>
        <taxon>Bacillati</taxon>
        <taxon>Cyanobacteriota</taxon>
        <taxon>Cyanophyceae</taxon>
        <taxon>Oscillatoriophycideae</taxon>
        <taxon>Chroococcales</taxon>
        <taxon>Aphanothecaceae</taxon>
        <taxon>Crocosphaera</taxon>
    </lineage>
</organism>
<evidence type="ECO:0000313" key="3">
    <source>
        <dbReference type="Proteomes" id="UP000003922"/>
    </source>
</evidence>
<dbReference type="RefSeq" id="WP_007304852.1">
    <property type="nucleotide sequence ID" value="NZ_AADV02000004.1"/>
</dbReference>
<protein>
    <submittedName>
        <fullName evidence="2">Cyclic nucleotide-binding</fullName>
    </submittedName>
</protein>
<proteinExistence type="predicted"/>
<evidence type="ECO:0000259" key="1">
    <source>
        <dbReference type="PROSITE" id="PS50042"/>
    </source>
</evidence>
<dbReference type="InterPro" id="IPR018490">
    <property type="entry name" value="cNMP-bd_dom_sf"/>
</dbReference>
<dbReference type="KEGG" id="cwa:CwatDRAFT_4869"/>
<reference evidence="2" key="1">
    <citation type="submission" date="2004-02" db="EMBL/GenBank/DDBJ databases">
        <authorList>
            <consortium name="DOE Joint Genome Institute"/>
        </authorList>
    </citation>
    <scope>NUCLEOTIDE SEQUENCE [LARGE SCALE GENOMIC DNA]</scope>
    <source>
        <strain evidence="2">WH 8501</strain>
    </source>
</reference>
<dbReference type="InterPro" id="IPR000595">
    <property type="entry name" value="cNMP-bd_dom"/>
</dbReference>
<keyword evidence="3" id="KW-1185">Reference proteome</keyword>
<accession>Q4C6C5</accession>
<dbReference type="PROSITE" id="PS50042">
    <property type="entry name" value="CNMP_BINDING_3"/>
    <property type="match status" value="1"/>
</dbReference>
<name>Q4C6C5_CROWT</name>
<comment type="caution">
    <text evidence="2">The sequence shown here is derived from an EMBL/GenBank/DDBJ whole genome shotgun (WGS) entry which is preliminary data.</text>
</comment>